<name>A0A1G5DZM0_9PAST</name>
<proteinExistence type="predicted"/>
<keyword evidence="2" id="KW-1185">Reference proteome</keyword>
<sequence>MLIRRRKPSLKTKNKLSLSLSKRRNLRLKHLKRRKAKIAARHEYNFVVCQDC</sequence>
<dbReference type="Proteomes" id="UP000199588">
    <property type="component" value="Unassembled WGS sequence"/>
</dbReference>
<accession>A0A1G5DZM0</accession>
<evidence type="ECO:0000313" key="1">
    <source>
        <dbReference type="EMBL" id="SCY20186.1"/>
    </source>
</evidence>
<dbReference type="EMBL" id="FMUQ01000015">
    <property type="protein sequence ID" value="SCY20186.1"/>
    <property type="molecule type" value="Genomic_DNA"/>
</dbReference>
<protein>
    <submittedName>
        <fullName evidence="1">Uncharacterized protein</fullName>
    </submittedName>
</protein>
<evidence type="ECO:0000313" key="2">
    <source>
        <dbReference type="Proteomes" id="UP000199588"/>
    </source>
</evidence>
<comment type="caution">
    <text evidence="1">The sequence shown here is derived from an EMBL/GenBank/DDBJ whole genome shotgun (WGS) entry which is preliminary data.</text>
</comment>
<gene>
    <name evidence="1" type="ORF">SAMN02910354_01832</name>
</gene>
<organism evidence="1 2">
    <name type="scientific">Basfia succiniciproducens</name>
    <dbReference type="NCBI Taxonomy" id="653940"/>
    <lineage>
        <taxon>Bacteria</taxon>
        <taxon>Pseudomonadati</taxon>
        <taxon>Pseudomonadota</taxon>
        <taxon>Gammaproteobacteria</taxon>
        <taxon>Pasteurellales</taxon>
        <taxon>Pasteurellaceae</taxon>
        <taxon>Basfia</taxon>
    </lineage>
</organism>
<reference evidence="1 2" key="1">
    <citation type="submission" date="2016-10" db="EMBL/GenBank/DDBJ databases">
        <authorList>
            <person name="Varghese N."/>
            <person name="Submissions S."/>
        </authorList>
    </citation>
    <scope>NUCLEOTIDE SEQUENCE [LARGE SCALE GENOMIC DNA]</scope>
    <source>
        <strain evidence="1 2">DSM 22022</strain>
    </source>
</reference>
<dbReference type="RefSeq" id="WP_011200972.1">
    <property type="nucleotide sequence ID" value="NZ_CP015031.1"/>
</dbReference>